<accession>A0A8J3SRN4</accession>
<dbReference type="AlphaFoldDB" id="A0A8J3SRN4"/>
<proteinExistence type="predicted"/>
<keyword evidence="2" id="KW-1185">Reference proteome</keyword>
<dbReference type="Proteomes" id="UP000619788">
    <property type="component" value="Unassembled WGS sequence"/>
</dbReference>
<dbReference type="RefSeq" id="WP_204069619.1">
    <property type="nucleotide sequence ID" value="NZ_BOOJ01000091.1"/>
</dbReference>
<protein>
    <submittedName>
        <fullName evidence="1">Uncharacterized protein</fullName>
    </submittedName>
</protein>
<name>A0A8J3SRN4_9ACTN</name>
<evidence type="ECO:0000313" key="2">
    <source>
        <dbReference type="Proteomes" id="UP000619788"/>
    </source>
</evidence>
<comment type="caution">
    <text evidence="1">The sequence shown here is derived from an EMBL/GenBank/DDBJ whole genome shotgun (WGS) entry which is preliminary data.</text>
</comment>
<sequence>MIARSRRPVHLVVTRDVVAMRMGRQRRQAVSLPGMAGESAGEELIGHPAHGEERAGCRGAGADQHCPCVFAQQERERHFVFDRHVPPRGERVLVVGVDLDVRIDVVLGRR</sequence>
<evidence type="ECO:0000313" key="1">
    <source>
        <dbReference type="EMBL" id="GIH97632.1"/>
    </source>
</evidence>
<gene>
    <name evidence="1" type="ORF">Psi01_82620</name>
</gene>
<organism evidence="1 2">
    <name type="scientific">Planobispora siamensis</name>
    <dbReference type="NCBI Taxonomy" id="936338"/>
    <lineage>
        <taxon>Bacteria</taxon>
        <taxon>Bacillati</taxon>
        <taxon>Actinomycetota</taxon>
        <taxon>Actinomycetes</taxon>
        <taxon>Streptosporangiales</taxon>
        <taxon>Streptosporangiaceae</taxon>
        <taxon>Planobispora</taxon>
    </lineage>
</organism>
<reference evidence="1 2" key="1">
    <citation type="submission" date="2021-01" db="EMBL/GenBank/DDBJ databases">
        <title>Whole genome shotgun sequence of Planobispora siamensis NBRC 107568.</title>
        <authorList>
            <person name="Komaki H."/>
            <person name="Tamura T."/>
        </authorList>
    </citation>
    <scope>NUCLEOTIDE SEQUENCE [LARGE SCALE GENOMIC DNA]</scope>
    <source>
        <strain evidence="1 2">NBRC 107568</strain>
    </source>
</reference>
<dbReference type="EMBL" id="BOOJ01000091">
    <property type="protein sequence ID" value="GIH97632.1"/>
    <property type="molecule type" value="Genomic_DNA"/>
</dbReference>